<feature type="domain" description="DNA/RNA non-specific endonuclease/pyrophosphatase/phosphodiesterase" evidence="5">
    <location>
        <begin position="6"/>
        <end position="105"/>
    </location>
</feature>
<evidence type="ECO:0000313" key="7">
    <source>
        <dbReference type="Proteomes" id="UP000053825"/>
    </source>
</evidence>
<keyword evidence="3 6" id="KW-0255">Endonuclease</keyword>
<protein>
    <submittedName>
        <fullName evidence="6">Endonuclease G, mitochondrial</fullName>
    </submittedName>
</protein>
<dbReference type="GO" id="GO:0000014">
    <property type="term" value="F:single-stranded DNA endodeoxyribonuclease activity"/>
    <property type="evidence" value="ECO:0007669"/>
    <property type="project" value="TreeGrafter"/>
</dbReference>
<dbReference type="SUPFAM" id="SSF54060">
    <property type="entry name" value="His-Me finger endonucleases"/>
    <property type="match status" value="1"/>
</dbReference>
<dbReference type="Gene3D" id="3.40.570.10">
    <property type="entry name" value="Extracellular Endonuclease, subunit A"/>
    <property type="match status" value="1"/>
</dbReference>
<name>A0A0L7QJ30_9HYME</name>
<evidence type="ECO:0000256" key="3">
    <source>
        <dbReference type="ARBA" id="ARBA00022759"/>
    </source>
</evidence>
<keyword evidence="4" id="KW-0479">Metal-binding</keyword>
<dbReference type="Pfam" id="PF01223">
    <property type="entry name" value="Endonuclease_NS"/>
    <property type="match status" value="1"/>
</dbReference>
<dbReference type="PANTHER" id="PTHR13966">
    <property type="entry name" value="ENDONUCLEASE RELATED"/>
    <property type="match status" value="1"/>
</dbReference>
<dbReference type="InterPro" id="IPR044929">
    <property type="entry name" value="DNA/RNA_non-sp_Endonuclease_sf"/>
</dbReference>
<evidence type="ECO:0000256" key="4">
    <source>
        <dbReference type="PIRSR" id="PIRSR640255-2"/>
    </source>
</evidence>
<accession>A0A0L7QJ30</accession>
<dbReference type="PANTHER" id="PTHR13966:SF5">
    <property type="entry name" value="ENDONUCLEASE G, MITOCHONDRIAL"/>
    <property type="match status" value="1"/>
</dbReference>
<dbReference type="GO" id="GO:0005634">
    <property type="term" value="C:nucleus"/>
    <property type="evidence" value="ECO:0007669"/>
    <property type="project" value="TreeGrafter"/>
</dbReference>
<dbReference type="GO" id="GO:0004521">
    <property type="term" value="F:RNA endonuclease activity"/>
    <property type="evidence" value="ECO:0007669"/>
    <property type="project" value="TreeGrafter"/>
</dbReference>
<dbReference type="GO" id="GO:0046872">
    <property type="term" value="F:metal ion binding"/>
    <property type="evidence" value="ECO:0007669"/>
    <property type="project" value="UniProtKB-KW"/>
</dbReference>
<evidence type="ECO:0000259" key="5">
    <source>
        <dbReference type="Pfam" id="PF01223"/>
    </source>
</evidence>
<sequence length="113" mass="12969">MTDELSQEESFLLSNIAPQASKFNQQQWRLFEASVKHKYKYVITGVLFDEYKIKSIGNGVLVPTHFYKILVNDNCSVAYIADNDDDTTIQKIPVKTIETISKIIFNIPYNTCN</sequence>
<keyword evidence="7" id="KW-1185">Reference proteome</keyword>
<dbReference type="GO" id="GO:0006309">
    <property type="term" value="P:apoptotic DNA fragmentation"/>
    <property type="evidence" value="ECO:0007669"/>
    <property type="project" value="TreeGrafter"/>
</dbReference>
<comment type="similarity">
    <text evidence="1">Belongs to the DNA/RNA non-specific endonuclease family.</text>
</comment>
<evidence type="ECO:0000313" key="6">
    <source>
        <dbReference type="EMBL" id="KOC58574.1"/>
    </source>
</evidence>
<keyword evidence="2" id="KW-0540">Nuclease</keyword>
<reference evidence="6 7" key="1">
    <citation type="submission" date="2015-07" db="EMBL/GenBank/DDBJ databases">
        <title>The genome of Habropoda laboriosa.</title>
        <authorList>
            <person name="Pan H."/>
            <person name="Kapheim K."/>
        </authorList>
    </citation>
    <scope>NUCLEOTIDE SEQUENCE [LARGE SCALE GENOMIC DNA]</scope>
    <source>
        <strain evidence="6">0110345459</strain>
    </source>
</reference>
<dbReference type="EMBL" id="KQ415586">
    <property type="protein sequence ID" value="KOC58574.1"/>
    <property type="molecule type" value="Genomic_DNA"/>
</dbReference>
<evidence type="ECO:0000256" key="1">
    <source>
        <dbReference type="ARBA" id="ARBA00010052"/>
    </source>
</evidence>
<dbReference type="GO" id="GO:0005743">
    <property type="term" value="C:mitochondrial inner membrane"/>
    <property type="evidence" value="ECO:0007669"/>
    <property type="project" value="TreeGrafter"/>
</dbReference>
<dbReference type="GO" id="GO:0003676">
    <property type="term" value="F:nucleic acid binding"/>
    <property type="evidence" value="ECO:0007669"/>
    <property type="project" value="InterPro"/>
</dbReference>
<feature type="binding site" evidence="4">
    <location>
        <position position="24"/>
    </location>
    <ligand>
        <name>Mg(2+)</name>
        <dbReference type="ChEBI" id="CHEBI:18420"/>
        <note>catalytic</note>
    </ligand>
</feature>
<dbReference type="InterPro" id="IPR044925">
    <property type="entry name" value="His-Me_finger_sf"/>
</dbReference>
<dbReference type="Proteomes" id="UP000053825">
    <property type="component" value="Unassembled WGS sequence"/>
</dbReference>
<dbReference type="AlphaFoldDB" id="A0A0L7QJ30"/>
<dbReference type="InterPro" id="IPR001604">
    <property type="entry name" value="Endo_G_ENPP1-like_dom"/>
</dbReference>
<organism evidence="6 7">
    <name type="scientific">Habropoda laboriosa</name>
    <dbReference type="NCBI Taxonomy" id="597456"/>
    <lineage>
        <taxon>Eukaryota</taxon>
        <taxon>Metazoa</taxon>
        <taxon>Ecdysozoa</taxon>
        <taxon>Arthropoda</taxon>
        <taxon>Hexapoda</taxon>
        <taxon>Insecta</taxon>
        <taxon>Pterygota</taxon>
        <taxon>Neoptera</taxon>
        <taxon>Endopterygota</taxon>
        <taxon>Hymenoptera</taxon>
        <taxon>Apocrita</taxon>
        <taxon>Aculeata</taxon>
        <taxon>Apoidea</taxon>
        <taxon>Anthophila</taxon>
        <taxon>Apidae</taxon>
        <taxon>Habropoda</taxon>
    </lineage>
</organism>
<dbReference type="STRING" id="597456.A0A0L7QJ30"/>
<gene>
    <name evidence="6" type="ORF">WH47_09468</name>
</gene>
<keyword evidence="3 6" id="KW-0378">Hydrolase</keyword>
<proteinExistence type="inferred from homology"/>
<evidence type="ECO:0000256" key="2">
    <source>
        <dbReference type="ARBA" id="ARBA00022722"/>
    </source>
</evidence>
<dbReference type="InterPro" id="IPR040255">
    <property type="entry name" value="Non-specific_endonuclease"/>
</dbReference>